<dbReference type="InterPro" id="IPR040256">
    <property type="entry name" value="At4g02000-like"/>
</dbReference>
<comment type="caution">
    <text evidence="2">The sequence shown here is derived from an EMBL/GenBank/DDBJ whole genome shotgun (WGS) entry which is preliminary data.</text>
</comment>
<keyword evidence="3" id="KW-1185">Reference proteome</keyword>
<dbReference type="PANTHER" id="PTHR31286:SF171">
    <property type="entry name" value="CCHC-TYPE DOMAIN-CONTAINING PROTEIN"/>
    <property type="match status" value="1"/>
</dbReference>
<accession>A0A445FSV6</accession>
<protein>
    <recommendedName>
        <fullName evidence="4">Zinc knuckle CX2CX4HX4C domain-containing protein</fullName>
    </recommendedName>
</protein>
<sequence>MVFSNESFLLRLASVLDTPITVDTNTLNAERGKFSRVCMEVNLNKLMVGKVNVRDEYESLHLLCGHCLSYGHQSWDCSLKLAQKPSPKLVVVVDQPGENIDLEKKLRRKDTQPPTTTRKGSLTPKVNSSPKLDTRMKKMEIDQRRLRSWVLRRYAEEILMHCELMHFGMCSTLVTCKKSRPREISSRAFEKNLEVAL</sequence>
<dbReference type="AlphaFoldDB" id="A0A445FSV6"/>
<dbReference type="PANTHER" id="PTHR31286">
    <property type="entry name" value="GLYCINE-RICH CELL WALL STRUCTURAL PROTEIN 1.8-LIKE"/>
    <property type="match status" value="1"/>
</dbReference>
<evidence type="ECO:0000313" key="2">
    <source>
        <dbReference type="EMBL" id="RZB51988.1"/>
    </source>
</evidence>
<organism evidence="2 3">
    <name type="scientific">Glycine soja</name>
    <name type="common">Wild soybean</name>
    <dbReference type="NCBI Taxonomy" id="3848"/>
    <lineage>
        <taxon>Eukaryota</taxon>
        <taxon>Viridiplantae</taxon>
        <taxon>Streptophyta</taxon>
        <taxon>Embryophyta</taxon>
        <taxon>Tracheophyta</taxon>
        <taxon>Spermatophyta</taxon>
        <taxon>Magnoliopsida</taxon>
        <taxon>eudicotyledons</taxon>
        <taxon>Gunneridae</taxon>
        <taxon>Pentapetalae</taxon>
        <taxon>rosids</taxon>
        <taxon>fabids</taxon>
        <taxon>Fabales</taxon>
        <taxon>Fabaceae</taxon>
        <taxon>Papilionoideae</taxon>
        <taxon>50 kb inversion clade</taxon>
        <taxon>NPAAA clade</taxon>
        <taxon>indigoferoid/millettioid clade</taxon>
        <taxon>Phaseoleae</taxon>
        <taxon>Glycine</taxon>
        <taxon>Glycine subgen. Soja</taxon>
    </lineage>
</organism>
<evidence type="ECO:0000313" key="3">
    <source>
        <dbReference type="Proteomes" id="UP000289340"/>
    </source>
</evidence>
<name>A0A445FSV6_GLYSO</name>
<dbReference type="Proteomes" id="UP000289340">
    <property type="component" value="Chromosome 18"/>
</dbReference>
<reference evidence="2 3" key="1">
    <citation type="submission" date="2018-09" db="EMBL/GenBank/DDBJ databases">
        <title>A high-quality reference genome of wild soybean provides a powerful tool to mine soybean genomes.</title>
        <authorList>
            <person name="Xie M."/>
            <person name="Chung C.Y.L."/>
            <person name="Li M.-W."/>
            <person name="Wong F.-L."/>
            <person name="Chan T.-F."/>
            <person name="Lam H.-M."/>
        </authorList>
    </citation>
    <scope>NUCLEOTIDE SEQUENCE [LARGE SCALE GENOMIC DNA]</scope>
    <source>
        <strain evidence="3">cv. W05</strain>
        <tissue evidence="2">Hypocotyl of etiolated seedlings</tissue>
    </source>
</reference>
<feature type="region of interest" description="Disordered" evidence="1">
    <location>
        <begin position="105"/>
        <end position="130"/>
    </location>
</feature>
<gene>
    <name evidence="2" type="ORF">D0Y65_048418</name>
</gene>
<evidence type="ECO:0000256" key="1">
    <source>
        <dbReference type="SAM" id="MobiDB-lite"/>
    </source>
</evidence>
<dbReference type="EMBL" id="QZWG01000018">
    <property type="protein sequence ID" value="RZB51988.1"/>
    <property type="molecule type" value="Genomic_DNA"/>
</dbReference>
<evidence type="ECO:0008006" key="4">
    <source>
        <dbReference type="Google" id="ProtNLM"/>
    </source>
</evidence>
<feature type="compositionally biased region" description="Polar residues" evidence="1">
    <location>
        <begin position="112"/>
        <end position="130"/>
    </location>
</feature>
<proteinExistence type="predicted"/>